<organism evidence="8 9">
    <name type="scientific">Candidatus Gallipaludibacter merdavium</name>
    <dbReference type="NCBI Taxonomy" id="2840839"/>
    <lineage>
        <taxon>Bacteria</taxon>
        <taxon>Pseudomonadati</taxon>
        <taxon>Bacteroidota</taxon>
        <taxon>Bacteroidia</taxon>
        <taxon>Bacteroidales</taxon>
        <taxon>Candidatus Gallipaludibacter</taxon>
    </lineage>
</organism>
<comment type="subcellular location">
    <subcellularLocation>
        <location evidence="1">Cell membrane</location>
        <topology evidence="1">Multi-pass membrane protein</topology>
    </subcellularLocation>
</comment>
<evidence type="ECO:0000256" key="4">
    <source>
        <dbReference type="ARBA" id="ARBA00022692"/>
    </source>
</evidence>
<dbReference type="PIRSF" id="PIRSF006603">
    <property type="entry name" value="DinF"/>
    <property type="match status" value="1"/>
</dbReference>
<sequence length="451" mass="49371">MKIYRHIHPHGLQRQLAKLAGPIFMETLLVMTLGAVDTIMLSQHSDNSVAAVGMVNQLINLVFLVFEVTAVGTSILCSQYIGAKLHDKVTQVVGVSILLNLVFGLTVSTALYFGAEQLLTLMGLRPELMPEGVIYMRIVGAFAVVQAISMAISASLRSADKAVYPMMVTLVVNVLNIIGNYTLIFGKFGAPALGVEGAAISTAASRTVAMLVLFVLLFKKHIPSFPRRLFRPFPFVELRNLLKIGLPSAGEQISYSLSQVVITYFINMLGNDALAARTYCVNIIMFVYLFSVAVAQGGAITIGHLMGDKKPNAAYVLGKMVLRWSVTISIALSILFALSGKWTFSLLTHNPTIIQMGVVILWIDVVLEFGRAVNIFAVNALRSAGDIYYPITVGIIVMWGVSVACSYLFGITMGWGLVGMWFAFLLDENIRAALFIRRWNSKKWTTKGFVK</sequence>
<dbReference type="PANTHER" id="PTHR42925">
    <property type="entry name" value="MULTIDRUG AND TOXIN EFFLUX PROTEIN MATE FAMILY"/>
    <property type="match status" value="1"/>
</dbReference>
<dbReference type="GO" id="GO:0042910">
    <property type="term" value="F:xenobiotic transmembrane transporter activity"/>
    <property type="evidence" value="ECO:0007669"/>
    <property type="project" value="InterPro"/>
</dbReference>
<evidence type="ECO:0000256" key="1">
    <source>
        <dbReference type="ARBA" id="ARBA00004651"/>
    </source>
</evidence>
<dbReference type="Proteomes" id="UP000823641">
    <property type="component" value="Unassembled WGS sequence"/>
</dbReference>
<keyword evidence="6 7" id="KW-0472">Membrane</keyword>
<dbReference type="CDD" id="cd13134">
    <property type="entry name" value="MATE_like_8"/>
    <property type="match status" value="1"/>
</dbReference>
<keyword evidence="3" id="KW-1003">Cell membrane</keyword>
<dbReference type="Pfam" id="PF01554">
    <property type="entry name" value="MatE"/>
    <property type="match status" value="2"/>
</dbReference>
<feature type="transmembrane region" description="Helical" evidence="7">
    <location>
        <begin position="276"/>
        <end position="300"/>
    </location>
</feature>
<reference evidence="8" key="1">
    <citation type="submission" date="2020-10" db="EMBL/GenBank/DDBJ databases">
        <authorList>
            <person name="Gilroy R."/>
        </authorList>
    </citation>
    <scope>NUCLEOTIDE SEQUENCE</scope>
    <source>
        <strain evidence="8">G3-3990</strain>
    </source>
</reference>
<evidence type="ECO:0000256" key="5">
    <source>
        <dbReference type="ARBA" id="ARBA00022989"/>
    </source>
</evidence>
<dbReference type="EMBL" id="JADIMG010000004">
    <property type="protein sequence ID" value="MBO8458882.1"/>
    <property type="molecule type" value="Genomic_DNA"/>
</dbReference>
<gene>
    <name evidence="8" type="ORF">IAA73_00890</name>
</gene>
<evidence type="ECO:0000256" key="7">
    <source>
        <dbReference type="SAM" id="Phobius"/>
    </source>
</evidence>
<feature type="transmembrane region" description="Helical" evidence="7">
    <location>
        <begin position="61"/>
        <end position="81"/>
    </location>
</feature>
<feature type="transmembrane region" description="Helical" evidence="7">
    <location>
        <begin position="93"/>
        <end position="114"/>
    </location>
</feature>
<keyword evidence="2" id="KW-0813">Transport</keyword>
<comment type="caution">
    <text evidence="8">The sequence shown here is derived from an EMBL/GenBank/DDBJ whole genome shotgun (WGS) entry which is preliminary data.</text>
</comment>
<dbReference type="InterPro" id="IPR002528">
    <property type="entry name" value="MATE_fam"/>
</dbReference>
<evidence type="ECO:0000256" key="6">
    <source>
        <dbReference type="ARBA" id="ARBA00023136"/>
    </source>
</evidence>
<feature type="transmembrane region" description="Helical" evidence="7">
    <location>
        <begin position="163"/>
        <end position="186"/>
    </location>
</feature>
<dbReference type="GO" id="GO:0015297">
    <property type="term" value="F:antiporter activity"/>
    <property type="evidence" value="ECO:0007669"/>
    <property type="project" value="InterPro"/>
</dbReference>
<accession>A0A9D9N3D7</accession>
<dbReference type="GO" id="GO:0005886">
    <property type="term" value="C:plasma membrane"/>
    <property type="evidence" value="ECO:0007669"/>
    <property type="project" value="UniProtKB-SubCell"/>
</dbReference>
<dbReference type="InterPro" id="IPR048279">
    <property type="entry name" value="MdtK-like"/>
</dbReference>
<evidence type="ECO:0000313" key="9">
    <source>
        <dbReference type="Proteomes" id="UP000823641"/>
    </source>
</evidence>
<dbReference type="InterPro" id="IPR047135">
    <property type="entry name" value="YsiQ"/>
</dbReference>
<feature type="transmembrane region" description="Helical" evidence="7">
    <location>
        <begin position="352"/>
        <end position="375"/>
    </location>
</feature>
<keyword evidence="4 7" id="KW-0812">Transmembrane</keyword>
<protein>
    <submittedName>
        <fullName evidence="8">MATE family efflux transporter</fullName>
    </submittedName>
</protein>
<feature type="transmembrane region" description="Helical" evidence="7">
    <location>
        <begin position="21"/>
        <end position="41"/>
    </location>
</feature>
<name>A0A9D9N3D7_9BACT</name>
<dbReference type="NCBIfam" id="TIGR00797">
    <property type="entry name" value="matE"/>
    <property type="match status" value="1"/>
</dbReference>
<evidence type="ECO:0000313" key="8">
    <source>
        <dbReference type="EMBL" id="MBO8458882.1"/>
    </source>
</evidence>
<evidence type="ECO:0000256" key="3">
    <source>
        <dbReference type="ARBA" id="ARBA00022475"/>
    </source>
</evidence>
<reference evidence="8" key="2">
    <citation type="journal article" date="2021" name="PeerJ">
        <title>Extensive microbial diversity within the chicken gut microbiome revealed by metagenomics and culture.</title>
        <authorList>
            <person name="Gilroy R."/>
            <person name="Ravi A."/>
            <person name="Getino M."/>
            <person name="Pursley I."/>
            <person name="Horton D.L."/>
            <person name="Alikhan N.F."/>
            <person name="Baker D."/>
            <person name="Gharbi K."/>
            <person name="Hall N."/>
            <person name="Watson M."/>
            <person name="Adriaenssens E.M."/>
            <person name="Foster-Nyarko E."/>
            <person name="Jarju S."/>
            <person name="Secka A."/>
            <person name="Antonio M."/>
            <person name="Oren A."/>
            <person name="Chaudhuri R.R."/>
            <person name="La Ragione R."/>
            <person name="Hildebrand F."/>
            <person name="Pallen M.J."/>
        </authorList>
    </citation>
    <scope>NUCLEOTIDE SEQUENCE</scope>
    <source>
        <strain evidence="8">G3-3990</strain>
    </source>
</reference>
<feature type="transmembrane region" description="Helical" evidence="7">
    <location>
        <begin position="387"/>
        <end position="409"/>
    </location>
</feature>
<dbReference type="PANTHER" id="PTHR42925:SF1">
    <property type="entry name" value="VIRULENCE FACTOR MVIN"/>
    <property type="match status" value="1"/>
</dbReference>
<dbReference type="AlphaFoldDB" id="A0A9D9N3D7"/>
<proteinExistence type="predicted"/>
<feature type="transmembrane region" description="Helical" evidence="7">
    <location>
        <begin position="198"/>
        <end position="218"/>
    </location>
</feature>
<evidence type="ECO:0000256" key="2">
    <source>
        <dbReference type="ARBA" id="ARBA00022448"/>
    </source>
</evidence>
<feature type="transmembrane region" description="Helical" evidence="7">
    <location>
        <begin position="321"/>
        <end position="340"/>
    </location>
</feature>
<feature type="transmembrane region" description="Helical" evidence="7">
    <location>
        <begin position="134"/>
        <end position="156"/>
    </location>
</feature>
<keyword evidence="5 7" id="KW-1133">Transmembrane helix</keyword>